<dbReference type="Proteomes" id="UP001229421">
    <property type="component" value="Unassembled WGS sequence"/>
</dbReference>
<keyword evidence="2" id="KW-1185">Reference proteome</keyword>
<organism evidence="1 2">
    <name type="scientific">Tagetes erecta</name>
    <name type="common">African marigold</name>
    <dbReference type="NCBI Taxonomy" id="13708"/>
    <lineage>
        <taxon>Eukaryota</taxon>
        <taxon>Viridiplantae</taxon>
        <taxon>Streptophyta</taxon>
        <taxon>Embryophyta</taxon>
        <taxon>Tracheophyta</taxon>
        <taxon>Spermatophyta</taxon>
        <taxon>Magnoliopsida</taxon>
        <taxon>eudicotyledons</taxon>
        <taxon>Gunneridae</taxon>
        <taxon>Pentapetalae</taxon>
        <taxon>asterids</taxon>
        <taxon>campanulids</taxon>
        <taxon>Asterales</taxon>
        <taxon>Asteraceae</taxon>
        <taxon>Asteroideae</taxon>
        <taxon>Heliantheae alliance</taxon>
        <taxon>Tageteae</taxon>
        <taxon>Tagetes</taxon>
    </lineage>
</organism>
<comment type="caution">
    <text evidence="1">The sequence shown here is derived from an EMBL/GenBank/DDBJ whole genome shotgun (WGS) entry which is preliminary data.</text>
</comment>
<reference evidence="1" key="1">
    <citation type="journal article" date="2023" name="bioRxiv">
        <title>Improved chromosome-level genome assembly for marigold (Tagetes erecta).</title>
        <authorList>
            <person name="Jiang F."/>
            <person name="Yuan L."/>
            <person name="Wang S."/>
            <person name="Wang H."/>
            <person name="Xu D."/>
            <person name="Wang A."/>
            <person name="Fan W."/>
        </authorList>
    </citation>
    <scope>NUCLEOTIDE SEQUENCE</scope>
    <source>
        <strain evidence="1">WSJ</strain>
        <tissue evidence="1">Leaf</tissue>
    </source>
</reference>
<dbReference type="PANTHER" id="PTHR35131">
    <property type="entry name" value="EXPRESSED PROTEIN"/>
    <property type="match status" value="1"/>
</dbReference>
<dbReference type="PANTHER" id="PTHR35131:SF1">
    <property type="entry name" value="EXPRESSED PROTEIN"/>
    <property type="match status" value="1"/>
</dbReference>
<name>A0AAD8KMZ3_TARER</name>
<dbReference type="AlphaFoldDB" id="A0AAD8KMZ3"/>
<proteinExistence type="predicted"/>
<accession>A0AAD8KMZ3</accession>
<sequence length="185" mass="20686">MFPEKNGGNAAVLAEIGTHGTMGNLLMKEIEHYKRLESEICGDHLNSKSTSNPEKHTGNDRGGGSRFWCGLGFFKAKWQSKKSNGGTSDKFLPRICMMMNVAEDRHNYHQHRHANKIPGFNYHNLEADTKQHKICKAIDGIGKGGMLPLSQGTEWLLLETRVGCRRSAPKQAVQCSKNRTKCMQT</sequence>
<evidence type="ECO:0000313" key="2">
    <source>
        <dbReference type="Proteomes" id="UP001229421"/>
    </source>
</evidence>
<gene>
    <name evidence="1" type="ORF">QVD17_19403</name>
</gene>
<evidence type="ECO:0000313" key="1">
    <source>
        <dbReference type="EMBL" id="KAK1424091.1"/>
    </source>
</evidence>
<protein>
    <submittedName>
        <fullName evidence="1">Uncharacterized protein</fullName>
    </submittedName>
</protein>
<dbReference type="EMBL" id="JAUHHV010000005">
    <property type="protein sequence ID" value="KAK1424091.1"/>
    <property type="molecule type" value="Genomic_DNA"/>
</dbReference>